<dbReference type="SMART" id="SM00062">
    <property type="entry name" value="PBPb"/>
    <property type="match status" value="1"/>
</dbReference>
<protein>
    <submittedName>
        <fullName evidence="3">EAL domain-containing protein</fullName>
    </submittedName>
</protein>
<keyword evidence="1" id="KW-0812">Transmembrane</keyword>
<feature type="transmembrane region" description="Helical" evidence="1">
    <location>
        <begin position="232"/>
        <end position="254"/>
    </location>
</feature>
<organism evidence="3 4">
    <name type="scientific">Clostridium gallinarum</name>
    <dbReference type="NCBI Taxonomy" id="2762246"/>
    <lineage>
        <taxon>Bacteria</taxon>
        <taxon>Bacillati</taxon>
        <taxon>Bacillota</taxon>
        <taxon>Clostridia</taxon>
        <taxon>Eubacteriales</taxon>
        <taxon>Clostridiaceae</taxon>
        <taxon>Clostridium</taxon>
    </lineage>
</organism>
<dbReference type="SUPFAM" id="SSF141868">
    <property type="entry name" value="EAL domain-like"/>
    <property type="match status" value="1"/>
</dbReference>
<name>A0ABR8Q2N5_9CLOT</name>
<dbReference type="InterPro" id="IPR035919">
    <property type="entry name" value="EAL_sf"/>
</dbReference>
<evidence type="ECO:0000259" key="2">
    <source>
        <dbReference type="PROSITE" id="PS50883"/>
    </source>
</evidence>
<dbReference type="Gene3D" id="3.20.20.450">
    <property type="entry name" value="EAL domain"/>
    <property type="match status" value="1"/>
</dbReference>
<dbReference type="PANTHER" id="PTHR33121:SF70">
    <property type="entry name" value="SIGNALING PROTEIN YKOW"/>
    <property type="match status" value="1"/>
</dbReference>
<dbReference type="SMART" id="SM00052">
    <property type="entry name" value="EAL"/>
    <property type="match status" value="1"/>
</dbReference>
<dbReference type="Pfam" id="PF00497">
    <property type="entry name" value="SBP_bac_3"/>
    <property type="match status" value="1"/>
</dbReference>
<keyword evidence="4" id="KW-1185">Reference proteome</keyword>
<dbReference type="RefSeq" id="WP_207729423.1">
    <property type="nucleotide sequence ID" value="NZ_JACSQZ010000015.1"/>
</dbReference>
<proteinExistence type="predicted"/>
<dbReference type="Proteomes" id="UP000640335">
    <property type="component" value="Unassembled WGS sequence"/>
</dbReference>
<dbReference type="SUPFAM" id="SSF53850">
    <property type="entry name" value="Periplasmic binding protein-like II"/>
    <property type="match status" value="1"/>
</dbReference>
<reference evidence="3 4" key="1">
    <citation type="submission" date="2020-08" db="EMBL/GenBank/DDBJ databases">
        <title>A Genomic Blueprint of the Chicken Gut Microbiome.</title>
        <authorList>
            <person name="Gilroy R."/>
            <person name="Ravi A."/>
            <person name="Getino M."/>
            <person name="Pursley I."/>
            <person name="Horton D.L."/>
            <person name="Alikhan N.-F."/>
            <person name="Baker D."/>
            <person name="Gharbi K."/>
            <person name="Hall N."/>
            <person name="Watson M."/>
            <person name="Adriaenssens E.M."/>
            <person name="Foster-Nyarko E."/>
            <person name="Jarju S."/>
            <person name="Secka A."/>
            <person name="Antonio M."/>
            <person name="Oren A."/>
            <person name="Chaudhuri R."/>
            <person name="La Ragione R.M."/>
            <person name="Hildebrand F."/>
            <person name="Pallen M.J."/>
        </authorList>
    </citation>
    <scope>NUCLEOTIDE SEQUENCE [LARGE SCALE GENOMIC DNA]</scope>
    <source>
        <strain evidence="3 4">Sa3CUN1</strain>
    </source>
</reference>
<dbReference type="InterPro" id="IPR001638">
    <property type="entry name" value="Solute-binding_3/MltF_N"/>
</dbReference>
<sequence length="510" mass="59922">MNTESKDVIKIGVYEYEPYIYVEENGTIKGYYDDLLKLLRKKYDFEYEYVLCNISDGLEMLEDGDIDIMLGLPISIMESRDIIFNKKSISQEEFGIFSKTNISVSDFESNNELRLGLVEDDHNAEWILKFFEANNIKMEIVYDKNYKILEQLMKDDKIDLMVDNAYKKSKYEMIYKFAGEQIYIGGNKGSADILDNIDEAIKEYKEQKYNPIETIQAKYFNEDYNKKLIEKIITIIILIVLSLVVSIVLIIPQIRKRKIRNKIKYRMKNDNYLIQYQPIYNPRNREIAGFEGLLRLIDSDNKIIPPYKFIPEIEENDMLFDISLWILKKVIKDYDEIKNYKCVKGKRFYISLNLSLNEIENDVFIKKAIQILHKSNLGPNQICLEVIERVKMNDLEKINKNINLLKKAGFKIAIDDFGVEYSNLDVLQKLDIDIIKIDKNFVDGIGKDIIRNEIVLFISKIARAANKKVILEGVEEKEQDIAIKKIENNLLYVQGYYYNKPMYLEDIKAL</sequence>
<evidence type="ECO:0000256" key="1">
    <source>
        <dbReference type="SAM" id="Phobius"/>
    </source>
</evidence>
<evidence type="ECO:0000313" key="3">
    <source>
        <dbReference type="EMBL" id="MBD7914678.1"/>
    </source>
</evidence>
<dbReference type="CDD" id="cd01948">
    <property type="entry name" value="EAL"/>
    <property type="match status" value="1"/>
</dbReference>
<gene>
    <name evidence="3" type="ORF">H9660_05930</name>
</gene>
<dbReference type="EMBL" id="JACSQZ010000015">
    <property type="protein sequence ID" value="MBD7914678.1"/>
    <property type="molecule type" value="Genomic_DNA"/>
</dbReference>
<dbReference type="PROSITE" id="PS50883">
    <property type="entry name" value="EAL"/>
    <property type="match status" value="1"/>
</dbReference>
<dbReference type="InterPro" id="IPR001633">
    <property type="entry name" value="EAL_dom"/>
</dbReference>
<feature type="domain" description="EAL" evidence="2">
    <location>
        <begin position="256"/>
        <end position="510"/>
    </location>
</feature>
<dbReference type="Gene3D" id="3.40.190.10">
    <property type="entry name" value="Periplasmic binding protein-like II"/>
    <property type="match status" value="2"/>
</dbReference>
<keyword evidence="1" id="KW-1133">Transmembrane helix</keyword>
<dbReference type="Pfam" id="PF00563">
    <property type="entry name" value="EAL"/>
    <property type="match status" value="1"/>
</dbReference>
<dbReference type="PANTHER" id="PTHR33121">
    <property type="entry name" value="CYCLIC DI-GMP PHOSPHODIESTERASE PDEF"/>
    <property type="match status" value="1"/>
</dbReference>
<dbReference type="InterPro" id="IPR050706">
    <property type="entry name" value="Cyclic-di-GMP_PDE-like"/>
</dbReference>
<comment type="caution">
    <text evidence="3">The sequence shown here is derived from an EMBL/GenBank/DDBJ whole genome shotgun (WGS) entry which is preliminary data.</text>
</comment>
<evidence type="ECO:0000313" key="4">
    <source>
        <dbReference type="Proteomes" id="UP000640335"/>
    </source>
</evidence>
<accession>A0ABR8Q2N5</accession>
<keyword evidence="1" id="KW-0472">Membrane</keyword>